<evidence type="ECO:0000256" key="2">
    <source>
        <dbReference type="SAM" id="SignalP"/>
    </source>
</evidence>
<feature type="compositionally biased region" description="Acidic residues" evidence="1">
    <location>
        <begin position="42"/>
        <end position="93"/>
    </location>
</feature>
<protein>
    <submittedName>
        <fullName evidence="3">DNA polymerase V family protein</fullName>
    </submittedName>
</protein>
<evidence type="ECO:0000313" key="3">
    <source>
        <dbReference type="EMBL" id="MCM2675424.1"/>
    </source>
</evidence>
<feature type="chain" id="PRO_5047096635" evidence="2">
    <location>
        <begin position="24"/>
        <end position="193"/>
    </location>
</feature>
<sequence>MKKLFLTIGLTTLIALSACSGNAQTTTNEDPAGAQEQVNDVSENEQVEDNDTSEVEETDDDVSDETEETDDDVSDETEDVSDDADESTQDENEESTKEDQDKYDSYLDEMDSVYYTLDELEAVFYIGMDYTTYLDEITGEFEILETFVDENLDDSLDVFMANDGFLGVLYTPDEGIKNIIRFKDMHEAAAYLN</sequence>
<gene>
    <name evidence="3" type="ORF">NDM98_07945</name>
</gene>
<feature type="signal peptide" evidence="2">
    <location>
        <begin position="1"/>
        <end position="23"/>
    </location>
</feature>
<feature type="region of interest" description="Disordered" evidence="1">
    <location>
        <begin position="20"/>
        <end position="104"/>
    </location>
</feature>
<accession>A0ABT0XHR5</accession>
<dbReference type="EMBL" id="JAMQJY010000001">
    <property type="protein sequence ID" value="MCM2675424.1"/>
    <property type="molecule type" value="Genomic_DNA"/>
</dbReference>
<dbReference type="RefSeq" id="WP_251606090.1">
    <property type="nucleotide sequence ID" value="NZ_JAMQJY010000001.1"/>
</dbReference>
<evidence type="ECO:0000256" key="1">
    <source>
        <dbReference type="SAM" id="MobiDB-lite"/>
    </source>
</evidence>
<keyword evidence="2" id="KW-0732">Signal</keyword>
<keyword evidence="4" id="KW-1185">Reference proteome</keyword>
<proteinExistence type="predicted"/>
<feature type="compositionally biased region" description="Polar residues" evidence="1">
    <location>
        <begin position="20"/>
        <end position="29"/>
    </location>
</feature>
<name>A0ABT0XHR5_9BACI</name>
<feature type="compositionally biased region" description="Basic and acidic residues" evidence="1">
    <location>
        <begin position="94"/>
        <end position="104"/>
    </location>
</feature>
<organism evidence="3 4">
    <name type="scientific">Alkalicoccobacillus plakortidis</name>
    <dbReference type="NCBI Taxonomy" id="444060"/>
    <lineage>
        <taxon>Bacteria</taxon>
        <taxon>Bacillati</taxon>
        <taxon>Bacillota</taxon>
        <taxon>Bacilli</taxon>
        <taxon>Bacillales</taxon>
        <taxon>Bacillaceae</taxon>
        <taxon>Alkalicoccobacillus</taxon>
    </lineage>
</organism>
<dbReference type="Proteomes" id="UP001203665">
    <property type="component" value="Unassembled WGS sequence"/>
</dbReference>
<evidence type="ECO:0000313" key="4">
    <source>
        <dbReference type="Proteomes" id="UP001203665"/>
    </source>
</evidence>
<reference evidence="3" key="1">
    <citation type="submission" date="2022-06" db="EMBL/GenBank/DDBJ databases">
        <title>Alkalicoccobacillus porphyridii sp. nov., isolated from a marine red alga, Porphyridium purpureum and reclassification of Shouchella plakortidis and Shouchella gibsonii as Alkalicoccobacillus plakortidis comb. nov. and Alkalicoccobacillus gibsonii comb. nov.</title>
        <authorList>
            <person name="Kim K.H."/>
            <person name="Lee J.K."/>
            <person name="Han D.M."/>
            <person name="Baek J.H."/>
            <person name="Jeon C.O."/>
        </authorList>
    </citation>
    <scope>NUCLEOTIDE SEQUENCE</scope>
    <source>
        <strain evidence="3">DSM 19153</strain>
    </source>
</reference>
<dbReference type="PROSITE" id="PS51257">
    <property type="entry name" value="PROKAR_LIPOPROTEIN"/>
    <property type="match status" value="1"/>
</dbReference>
<comment type="caution">
    <text evidence="3">The sequence shown here is derived from an EMBL/GenBank/DDBJ whole genome shotgun (WGS) entry which is preliminary data.</text>
</comment>